<dbReference type="PANTHER" id="PTHR33156">
    <property type="entry name" value="OS02G0230000 PROTEIN"/>
    <property type="match status" value="1"/>
</dbReference>
<dbReference type="PROSITE" id="PS51257">
    <property type="entry name" value="PROKAR_LIPOPROTEIN"/>
    <property type="match status" value="1"/>
</dbReference>
<dbReference type="GO" id="GO:0005739">
    <property type="term" value="C:mitochondrion"/>
    <property type="evidence" value="ECO:0007669"/>
    <property type="project" value="TreeGrafter"/>
</dbReference>
<evidence type="ECO:0000313" key="2">
    <source>
        <dbReference type="Proteomes" id="UP000734854"/>
    </source>
</evidence>
<organism evidence="1 2">
    <name type="scientific">Zingiber officinale</name>
    <name type="common">Ginger</name>
    <name type="synonym">Amomum zingiber</name>
    <dbReference type="NCBI Taxonomy" id="94328"/>
    <lineage>
        <taxon>Eukaryota</taxon>
        <taxon>Viridiplantae</taxon>
        <taxon>Streptophyta</taxon>
        <taxon>Embryophyta</taxon>
        <taxon>Tracheophyta</taxon>
        <taxon>Spermatophyta</taxon>
        <taxon>Magnoliopsida</taxon>
        <taxon>Liliopsida</taxon>
        <taxon>Zingiberales</taxon>
        <taxon>Zingiberaceae</taxon>
        <taxon>Zingiber</taxon>
    </lineage>
</organism>
<evidence type="ECO:0000313" key="1">
    <source>
        <dbReference type="EMBL" id="KAG6484614.1"/>
    </source>
</evidence>
<reference evidence="1 2" key="1">
    <citation type="submission" date="2020-08" db="EMBL/GenBank/DDBJ databases">
        <title>Plant Genome Project.</title>
        <authorList>
            <person name="Zhang R.-G."/>
        </authorList>
    </citation>
    <scope>NUCLEOTIDE SEQUENCE [LARGE SCALE GENOMIC DNA]</scope>
    <source>
        <tissue evidence="1">Rhizome</tissue>
    </source>
</reference>
<dbReference type="Proteomes" id="UP000734854">
    <property type="component" value="Unassembled WGS sequence"/>
</dbReference>
<accession>A0A8J5FBZ7</accession>
<sequence>MMRKNPKLPNWFGLCFNLFIFFSCYSFSSFAMAASFFFRSIQRLPLRTPGTFAAQQIRRFPSFSRIPVELGCCGASLFPFHSAVAAARMTSRLSLASRSNRDISQCFLGYACRGP</sequence>
<dbReference type="PANTHER" id="PTHR33156:SF9">
    <property type="entry name" value="PROTEIN NUCLEAR FUSION DEFECTIVE 6, CHLOROPLASTIC_MITOCHONDRIAL"/>
    <property type="match status" value="1"/>
</dbReference>
<name>A0A8J5FBZ7_ZINOF</name>
<protein>
    <submittedName>
        <fullName evidence="1">Uncharacterized protein</fullName>
    </submittedName>
</protein>
<dbReference type="InterPro" id="IPR043459">
    <property type="entry name" value="NFD6/NOXY2-like"/>
</dbReference>
<gene>
    <name evidence="1" type="ORF">ZIOFF_053135</name>
</gene>
<keyword evidence="2" id="KW-1185">Reference proteome</keyword>
<proteinExistence type="predicted"/>
<dbReference type="AlphaFoldDB" id="A0A8J5FBZ7"/>
<comment type="caution">
    <text evidence="1">The sequence shown here is derived from an EMBL/GenBank/DDBJ whole genome shotgun (WGS) entry which is preliminary data.</text>
</comment>
<dbReference type="EMBL" id="JACMSC010000015">
    <property type="protein sequence ID" value="KAG6484614.1"/>
    <property type="molecule type" value="Genomic_DNA"/>
</dbReference>